<dbReference type="AlphaFoldDB" id="A0A1E5XWF4"/>
<dbReference type="EMBL" id="LAJE02000044">
    <property type="protein sequence ID" value="OEO32915.1"/>
    <property type="molecule type" value="Genomic_DNA"/>
</dbReference>
<organism evidence="2 3">
    <name type="scientific">Devosia insulae DS-56</name>
    <dbReference type="NCBI Taxonomy" id="1116389"/>
    <lineage>
        <taxon>Bacteria</taxon>
        <taxon>Pseudomonadati</taxon>
        <taxon>Pseudomonadota</taxon>
        <taxon>Alphaproteobacteria</taxon>
        <taxon>Hyphomicrobiales</taxon>
        <taxon>Devosiaceae</taxon>
        <taxon>Devosia</taxon>
    </lineage>
</organism>
<keyword evidence="3" id="KW-1185">Reference proteome</keyword>
<feature type="chain" id="PRO_5009190612" description="Autotransporter domain-containing protein" evidence="1">
    <location>
        <begin position="23"/>
        <end position="463"/>
    </location>
</feature>
<evidence type="ECO:0008006" key="4">
    <source>
        <dbReference type="Google" id="ProtNLM"/>
    </source>
</evidence>
<feature type="signal peptide" evidence="1">
    <location>
        <begin position="1"/>
        <end position="22"/>
    </location>
</feature>
<sequence length="463" mass="46271">MTVTKFALAALPLLLTTTSVLAQEAASDYFVLSLNGGAVYYNLPDVATGAIVDGEAETVESTVIGGTVGLGAAAGIGQWGDFDASIGFNGFITYGNISGSSVVRTYDEPGVVVIPGFTTPAGYIGIDTNPSGGDDVSSDVLVSFEGSNAGGYSGSVIGDDAATDAGQYEPTPSGFIFAARTTSADADGPDPGGGPADIGSAGYGFIASSTGGIFVASGDISGLEISTETSGTFAYAGADITLGLGKATDETTQVQGFFGPSYRYMSQGSETSISIDIPEAAAPYGGLTVYPTLSIDREQDITTHYLGGVAGFTLSHLLSDTLTLTLGAEGNIYYANSTLSGSDTYSIEGGSGVAGIPVDGDSVTAQSGSIEDSGMAFGAKGQAGLSFAVSDTMQIGFGGSVEYLSRVAVASPGSADDILSTNTYAPGSDEGEAVYDSPASTAASLTFGDMWGFGLTASLTGQF</sequence>
<evidence type="ECO:0000313" key="3">
    <source>
        <dbReference type="Proteomes" id="UP000095463"/>
    </source>
</evidence>
<name>A0A1E5XWF4_9HYPH</name>
<gene>
    <name evidence="2" type="ORF">VW23_008860</name>
</gene>
<comment type="caution">
    <text evidence="2">The sequence shown here is derived from an EMBL/GenBank/DDBJ whole genome shotgun (WGS) entry which is preliminary data.</text>
</comment>
<evidence type="ECO:0000313" key="2">
    <source>
        <dbReference type="EMBL" id="OEO32915.1"/>
    </source>
</evidence>
<accession>A0A1E5XWF4</accession>
<reference evidence="2 3" key="1">
    <citation type="journal article" date="2015" name="Genome Announc.">
        <title>Genome Assemblies of Three Soil-Associated Devosia species: D. insulae, D. limi, and D. soli.</title>
        <authorList>
            <person name="Hassan Y.I."/>
            <person name="Lepp D."/>
            <person name="Zhou T."/>
        </authorList>
    </citation>
    <scope>NUCLEOTIDE SEQUENCE [LARGE SCALE GENOMIC DNA]</scope>
    <source>
        <strain evidence="2 3">DS-56</strain>
    </source>
</reference>
<dbReference type="Proteomes" id="UP000095463">
    <property type="component" value="Unassembled WGS sequence"/>
</dbReference>
<evidence type="ECO:0000256" key="1">
    <source>
        <dbReference type="SAM" id="SignalP"/>
    </source>
</evidence>
<dbReference type="OrthoDB" id="9823426at2"/>
<proteinExistence type="predicted"/>
<dbReference type="RefSeq" id="WP_069907880.1">
    <property type="nucleotide sequence ID" value="NZ_LAJE02000044.1"/>
</dbReference>
<keyword evidence="1" id="KW-0732">Signal</keyword>
<protein>
    <recommendedName>
        <fullName evidence="4">Autotransporter domain-containing protein</fullName>
    </recommendedName>
</protein>